<evidence type="ECO:0000313" key="2">
    <source>
        <dbReference type="Proteomes" id="UP001164929"/>
    </source>
</evidence>
<name>A0AAD6RF18_9ROSI</name>
<keyword evidence="2" id="KW-1185">Reference proteome</keyword>
<comment type="caution">
    <text evidence="1">The sequence shown here is derived from an EMBL/GenBank/DDBJ whole genome shotgun (WGS) entry which is preliminary data.</text>
</comment>
<organism evidence="1 2">
    <name type="scientific">Populus alba x Populus x berolinensis</name>
    <dbReference type="NCBI Taxonomy" id="444605"/>
    <lineage>
        <taxon>Eukaryota</taxon>
        <taxon>Viridiplantae</taxon>
        <taxon>Streptophyta</taxon>
        <taxon>Embryophyta</taxon>
        <taxon>Tracheophyta</taxon>
        <taxon>Spermatophyta</taxon>
        <taxon>Magnoliopsida</taxon>
        <taxon>eudicotyledons</taxon>
        <taxon>Gunneridae</taxon>
        <taxon>Pentapetalae</taxon>
        <taxon>rosids</taxon>
        <taxon>fabids</taxon>
        <taxon>Malpighiales</taxon>
        <taxon>Salicaceae</taxon>
        <taxon>Saliceae</taxon>
        <taxon>Populus</taxon>
    </lineage>
</organism>
<gene>
    <name evidence="1" type="ORF">NC653_006543</name>
</gene>
<proteinExistence type="predicted"/>
<dbReference type="Proteomes" id="UP001164929">
    <property type="component" value="Chromosome 2"/>
</dbReference>
<evidence type="ECO:0000313" key="1">
    <source>
        <dbReference type="EMBL" id="KAJ7007532.1"/>
    </source>
</evidence>
<accession>A0AAD6RF18</accession>
<dbReference type="AlphaFoldDB" id="A0AAD6RF18"/>
<dbReference type="EMBL" id="JAQIZT010000002">
    <property type="protein sequence ID" value="KAJ7007532.1"/>
    <property type="molecule type" value="Genomic_DNA"/>
</dbReference>
<reference evidence="1" key="1">
    <citation type="journal article" date="2023" name="Mol. Ecol. Resour.">
        <title>Chromosome-level genome assembly of a triploid poplar Populus alba 'Berolinensis'.</title>
        <authorList>
            <person name="Chen S."/>
            <person name="Yu Y."/>
            <person name="Wang X."/>
            <person name="Wang S."/>
            <person name="Zhang T."/>
            <person name="Zhou Y."/>
            <person name="He R."/>
            <person name="Meng N."/>
            <person name="Wang Y."/>
            <person name="Liu W."/>
            <person name="Liu Z."/>
            <person name="Liu J."/>
            <person name="Guo Q."/>
            <person name="Huang H."/>
            <person name="Sederoff R.R."/>
            <person name="Wang G."/>
            <person name="Qu G."/>
            <person name="Chen S."/>
        </authorList>
    </citation>
    <scope>NUCLEOTIDE SEQUENCE</scope>
    <source>
        <strain evidence="1">SC-2020</strain>
    </source>
</reference>
<sequence length="26" mass="2788">MAKYLAMSSVKFFCVLEPAALKIAGV</sequence>
<protein>
    <submittedName>
        <fullName evidence="1">Uncharacterized protein</fullName>
    </submittedName>
</protein>